<evidence type="ECO:0000256" key="4">
    <source>
        <dbReference type="SAM" id="MobiDB-lite"/>
    </source>
</evidence>
<dbReference type="EMBL" id="JALLBG020000303">
    <property type="protein sequence ID" value="KAL3756528.1"/>
    <property type="molecule type" value="Genomic_DNA"/>
</dbReference>
<dbReference type="Gene3D" id="1.20.58.2190">
    <property type="match status" value="1"/>
</dbReference>
<dbReference type="InterPro" id="IPR013766">
    <property type="entry name" value="Thioredoxin_domain"/>
</dbReference>
<keyword evidence="7" id="KW-1185">Reference proteome</keyword>
<protein>
    <recommendedName>
        <fullName evidence="5">Thioredoxin domain-containing protein</fullName>
    </recommendedName>
</protein>
<dbReference type="AlphaFoldDB" id="A0ABD3LXQ8"/>
<dbReference type="InterPro" id="IPR050883">
    <property type="entry name" value="PNGase"/>
</dbReference>
<reference evidence="6 7" key="1">
    <citation type="submission" date="2024-10" db="EMBL/GenBank/DDBJ databases">
        <title>Updated reference genomes for cyclostephanoid diatoms.</title>
        <authorList>
            <person name="Roberts W.R."/>
            <person name="Alverson A.J."/>
        </authorList>
    </citation>
    <scope>NUCLEOTIDE SEQUENCE [LARGE SCALE GENOMIC DNA]</scope>
    <source>
        <strain evidence="6 7">AJA232-27</strain>
    </source>
</reference>
<dbReference type="Pfam" id="PF01841">
    <property type="entry name" value="Transglut_core"/>
    <property type="match status" value="1"/>
</dbReference>
<dbReference type="InterPro" id="IPR002931">
    <property type="entry name" value="Transglutaminase-like"/>
</dbReference>
<dbReference type="PANTHER" id="PTHR12143:SF19">
    <property type="entry name" value="PEPTIDE-N(4)-(N-ACETYL-BETA-GLUCOSAMINYL)ASPARAGINE AMIDASE"/>
    <property type="match status" value="1"/>
</dbReference>
<feature type="domain" description="Thioredoxin" evidence="5">
    <location>
        <begin position="659"/>
        <end position="819"/>
    </location>
</feature>
<feature type="compositionally biased region" description="Basic and acidic residues" evidence="4">
    <location>
        <begin position="124"/>
        <end position="146"/>
    </location>
</feature>
<dbReference type="SMART" id="SM00460">
    <property type="entry name" value="TGc"/>
    <property type="match status" value="1"/>
</dbReference>
<dbReference type="Proteomes" id="UP001530293">
    <property type="component" value="Unassembled WGS sequence"/>
</dbReference>
<evidence type="ECO:0000256" key="2">
    <source>
        <dbReference type="ARBA" id="ARBA00022723"/>
    </source>
</evidence>
<evidence type="ECO:0000259" key="5">
    <source>
        <dbReference type="PROSITE" id="PS51352"/>
    </source>
</evidence>
<dbReference type="Gene3D" id="3.10.620.30">
    <property type="match status" value="1"/>
</dbReference>
<organism evidence="6 7">
    <name type="scientific">Discostella pseudostelligera</name>
    <dbReference type="NCBI Taxonomy" id="259834"/>
    <lineage>
        <taxon>Eukaryota</taxon>
        <taxon>Sar</taxon>
        <taxon>Stramenopiles</taxon>
        <taxon>Ochrophyta</taxon>
        <taxon>Bacillariophyta</taxon>
        <taxon>Coscinodiscophyceae</taxon>
        <taxon>Thalassiosirophycidae</taxon>
        <taxon>Stephanodiscales</taxon>
        <taxon>Stephanodiscaceae</taxon>
        <taxon>Discostella</taxon>
    </lineage>
</organism>
<dbReference type="InterPro" id="IPR036339">
    <property type="entry name" value="PUB-like_dom_sf"/>
</dbReference>
<name>A0ABD3LXQ8_9STRA</name>
<dbReference type="CDD" id="cd09212">
    <property type="entry name" value="PUB"/>
    <property type="match status" value="1"/>
</dbReference>
<dbReference type="Gene3D" id="3.40.30.10">
    <property type="entry name" value="Glutaredoxin"/>
    <property type="match status" value="1"/>
</dbReference>
<keyword evidence="2" id="KW-0479">Metal-binding</keyword>
<dbReference type="InterPro" id="IPR018997">
    <property type="entry name" value="PUB_domain"/>
</dbReference>
<dbReference type="SUPFAM" id="SSF52833">
    <property type="entry name" value="Thioredoxin-like"/>
    <property type="match status" value="1"/>
</dbReference>
<dbReference type="Pfam" id="PF13905">
    <property type="entry name" value="Thioredoxin_8"/>
    <property type="match status" value="1"/>
</dbReference>
<sequence>MASTLSSRAESTINVAKRWEADKSLLAEIRAAIPMKELVPELVCETEHRWRLYLSKYAVDGDGEEKADVVDGADDIQYKSSYFRDDDTAWEGDDLLLKRLTLYFKQEVMVWCNQPPCCNPNCKGNEDGKQMESRETRGAQTEDEKTGGASRVEVYTCKLCNTETTFPRFNSPRTLFKSRRGRCGEFANLFGAYCRALGFDTRYILDFTDHVWTEVWSMRQQRWLHADSCEGLIDRPNMYEQGWGKKLNYVIAATNDSVADVTKRYTRKFYTDDFQARRREFAPDEDTSDGVIVQLDRALSQSIKIGKSRLEELEKRGKAERKFFSLVQSSGVWDVEYREGRISGSLAWKAARHELGDGERVAGEDSTKDERASTLSLHVESFYPSVNQNDLTIVVQPPRLSSKSHLECIMVNGIACAATSACGISVVIVDETSGCILHSKSISSWAVAGRFLDCIHSGRIVALCGIRGEENTTKEGVNDDSTTTYFRRLGGFNIDASLSSTERFVLFVGQLNFHPNWATNICTSDIEQAITVTLPRNTTQLKVRLRSEINAVPAVVLTRLPDDFMPLQNQLVASNFQKRAAFNKFVEAGSHNNNLSVNGYITRQGAPIYLIDGKSYPFRRSGDQPKHGIANDVTPWVTYHFLPESLVPDDDEVIDDSKSTNTSNTPTFDIPIADDYFAGLLGNQLLVKNDSSAPSLLDTAVALSNSRLVALYFSAQWCGPCRGFTPLLIEFYNYLQEVAPVQGMKIVFISSDQDEEQFHAYYGKMPFLALPFSQRALAQHAMSVFGVRGIPSLVIIDALSGRIVQTPDESRRDVHQACQQGEDAIEMLFRKWLDNVPDETKSILDILAISCQDEETSASSKLGDGYSSKVESYLFRKRDNTPDKEAGEGLKSTADFSARVKEIFAQLVATGMQPNSAAAEAIKQSTTEQNAPFVFELKAGTLTGTSEVCVARAMNDKICELNRTDIVTILTTAKRYLTNVQKDQSNPRFRNFRLGNKVFDQITSIPGGIAFLTDLGFSVFHSDDDFIAIIPLTVDLEAIANVFDKLLSKC</sequence>
<gene>
    <name evidence="6" type="ORF">ACHAWU_009922</name>
</gene>
<comment type="caution">
    <text evidence="6">The sequence shown here is derived from an EMBL/GenBank/DDBJ whole genome shotgun (WGS) entry which is preliminary data.</text>
</comment>
<proteinExistence type="inferred from homology"/>
<evidence type="ECO:0000313" key="7">
    <source>
        <dbReference type="Proteomes" id="UP001530293"/>
    </source>
</evidence>
<evidence type="ECO:0000256" key="3">
    <source>
        <dbReference type="ARBA" id="ARBA00022833"/>
    </source>
</evidence>
<dbReference type="GO" id="GO:0046872">
    <property type="term" value="F:metal ion binding"/>
    <property type="evidence" value="ECO:0007669"/>
    <property type="project" value="UniProtKB-KW"/>
</dbReference>
<dbReference type="SUPFAM" id="SSF54001">
    <property type="entry name" value="Cysteine proteinases"/>
    <property type="match status" value="1"/>
</dbReference>
<dbReference type="PROSITE" id="PS51352">
    <property type="entry name" value="THIOREDOXIN_2"/>
    <property type="match status" value="1"/>
</dbReference>
<evidence type="ECO:0000313" key="6">
    <source>
        <dbReference type="EMBL" id="KAL3756528.1"/>
    </source>
</evidence>
<dbReference type="InterPro" id="IPR036249">
    <property type="entry name" value="Thioredoxin-like_sf"/>
</dbReference>
<dbReference type="InterPro" id="IPR012336">
    <property type="entry name" value="Thioredoxin-like_fold"/>
</dbReference>
<dbReference type="Gene3D" id="2.20.25.10">
    <property type="match status" value="1"/>
</dbReference>
<evidence type="ECO:0000256" key="1">
    <source>
        <dbReference type="ARBA" id="ARBA00009390"/>
    </source>
</evidence>
<dbReference type="SUPFAM" id="SSF143503">
    <property type="entry name" value="PUG domain-like"/>
    <property type="match status" value="1"/>
</dbReference>
<dbReference type="PANTHER" id="PTHR12143">
    <property type="entry name" value="PEPTIDE N-GLYCANASE PNGASE -RELATED"/>
    <property type="match status" value="1"/>
</dbReference>
<accession>A0ABD3LXQ8</accession>
<feature type="region of interest" description="Disordered" evidence="4">
    <location>
        <begin position="123"/>
        <end position="146"/>
    </location>
</feature>
<dbReference type="Pfam" id="PF09409">
    <property type="entry name" value="PUB"/>
    <property type="match status" value="1"/>
</dbReference>
<comment type="similarity">
    <text evidence="1">Belongs to the transglutaminase-like superfamily. PNGase family.</text>
</comment>
<dbReference type="InterPro" id="IPR038765">
    <property type="entry name" value="Papain-like_cys_pep_sf"/>
</dbReference>
<keyword evidence="3" id="KW-0862">Zinc</keyword>